<comment type="caution">
    <text evidence="10">The sequence shown here is derived from an EMBL/GenBank/DDBJ whole genome shotgun (WGS) entry which is preliminary data.</text>
</comment>
<evidence type="ECO:0000313" key="10">
    <source>
        <dbReference type="EMBL" id="RJS45684.1"/>
    </source>
</evidence>
<comment type="subcellular location">
    <subcellularLocation>
        <location evidence="1 7">Cell membrane</location>
        <topology evidence="1 7">Multi-pass membrane protein</topology>
    </subcellularLocation>
</comment>
<name>A0A3A5HCA7_9ACTN</name>
<feature type="compositionally biased region" description="Polar residues" evidence="8">
    <location>
        <begin position="1"/>
        <end position="10"/>
    </location>
</feature>
<dbReference type="CDD" id="cd06261">
    <property type="entry name" value="TM_PBP2"/>
    <property type="match status" value="1"/>
</dbReference>
<keyword evidence="11" id="KW-1185">Reference proteome</keyword>
<feature type="transmembrane region" description="Helical" evidence="7">
    <location>
        <begin position="30"/>
        <end position="49"/>
    </location>
</feature>
<dbReference type="InterPro" id="IPR035906">
    <property type="entry name" value="MetI-like_sf"/>
</dbReference>
<dbReference type="InterPro" id="IPR050366">
    <property type="entry name" value="BP-dependent_transpt_permease"/>
</dbReference>
<dbReference type="EMBL" id="QYRP01000002">
    <property type="protein sequence ID" value="RJS45684.1"/>
    <property type="molecule type" value="Genomic_DNA"/>
</dbReference>
<evidence type="ECO:0000259" key="9">
    <source>
        <dbReference type="PROSITE" id="PS50928"/>
    </source>
</evidence>
<organism evidence="10 11">
    <name type="scientific">Nocardioides cavernaquae</name>
    <dbReference type="NCBI Taxonomy" id="2321396"/>
    <lineage>
        <taxon>Bacteria</taxon>
        <taxon>Bacillati</taxon>
        <taxon>Actinomycetota</taxon>
        <taxon>Actinomycetes</taxon>
        <taxon>Propionibacteriales</taxon>
        <taxon>Nocardioidaceae</taxon>
        <taxon>Nocardioides</taxon>
    </lineage>
</organism>
<keyword evidence="4 7" id="KW-0812">Transmembrane</keyword>
<dbReference type="InterPro" id="IPR000515">
    <property type="entry name" value="MetI-like"/>
</dbReference>
<proteinExistence type="inferred from homology"/>
<dbReference type="PANTHER" id="PTHR43386">
    <property type="entry name" value="OLIGOPEPTIDE TRANSPORT SYSTEM PERMEASE PROTEIN APPC"/>
    <property type="match status" value="1"/>
</dbReference>
<dbReference type="Gene3D" id="1.10.3720.10">
    <property type="entry name" value="MetI-like"/>
    <property type="match status" value="1"/>
</dbReference>
<feature type="region of interest" description="Disordered" evidence="8">
    <location>
        <begin position="1"/>
        <end position="23"/>
    </location>
</feature>
<reference evidence="11" key="1">
    <citation type="submission" date="2018-09" db="EMBL/GenBank/DDBJ databases">
        <authorList>
            <person name="Zhu H."/>
        </authorList>
    </citation>
    <scope>NUCLEOTIDE SEQUENCE [LARGE SCALE GENOMIC DNA]</scope>
    <source>
        <strain evidence="11">K1W22B-1</strain>
    </source>
</reference>
<dbReference type="Proteomes" id="UP000276542">
    <property type="component" value="Unassembled WGS sequence"/>
</dbReference>
<protein>
    <submittedName>
        <fullName evidence="10">ABC transporter permease</fullName>
    </submittedName>
</protein>
<evidence type="ECO:0000256" key="8">
    <source>
        <dbReference type="SAM" id="MobiDB-lite"/>
    </source>
</evidence>
<evidence type="ECO:0000313" key="11">
    <source>
        <dbReference type="Proteomes" id="UP000276542"/>
    </source>
</evidence>
<evidence type="ECO:0000256" key="4">
    <source>
        <dbReference type="ARBA" id="ARBA00022692"/>
    </source>
</evidence>
<dbReference type="SUPFAM" id="SSF161098">
    <property type="entry name" value="MetI-like"/>
    <property type="match status" value="1"/>
</dbReference>
<feature type="transmembrane region" description="Helical" evidence="7">
    <location>
        <begin position="254"/>
        <end position="275"/>
    </location>
</feature>
<dbReference type="PROSITE" id="PS50928">
    <property type="entry name" value="ABC_TM1"/>
    <property type="match status" value="1"/>
</dbReference>
<evidence type="ECO:0000256" key="1">
    <source>
        <dbReference type="ARBA" id="ARBA00004651"/>
    </source>
</evidence>
<sequence>MSTTTLTASPPVQAEPAPRAPSSRHRVRWAPALLMLAIAAFALIGPLVWRDPAHQELARFLEPPSWGDPLGRDHLGRSVAARLAHATRLSLGLGALCVAVAALVGSGLGLLAARLGGPVDAVLRSISEVMMALPAMLVVLLVAAFASGDLWTLYAGMAIAQWIEYFRVVRARSGVLLSGPAVEAARLLQLGPLHVLRRHVWPELGGLLSTMATFGLVTSILTISALSYVGVGVKPPRADLGLMLTESFPLYHEAPWLALGPVAVLALLTVSLLTLRRQEENA</sequence>
<keyword evidence="6 7" id="KW-0472">Membrane</keyword>
<evidence type="ECO:0000256" key="2">
    <source>
        <dbReference type="ARBA" id="ARBA00022448"/>
    </source>
</evidence>
<dbReference type="RefSeq" id="WP_120059584.1">
    <property type="nucleotide sequence ID" value="NZ_QYRP01000002.1"/>
</dbReference>
<feature type="transmembrane region" description="Helical" evidence="7">
    <location>
        <begin position="133"/>
        <end position="163"/>
    </location>
</feature>
<dbReference type="AlphaFoldDB" id="A0A3A5HCA7"/>
<feature type="transmembrane region" description="Helical" evidence="7">
    <location>
        <begin position="207"/>
        <end position="231"/>
    </location>
</feature>
<evidence type="ECO:0000256" key="7">
    <source>
        <dbReference type="RuleBase" id="RU363032"/>
    </source>
</evidence>
<keyword evidence="2 7" id="KW-0813">Transport</keyword>
<dbReference type="PANTHER" id="PTHR43386:SF1">
    <property type="entry name" value="D,D-DIPEPTIDE TRANSPORT SYSTEM PERMEASE PROTEIN DDPC-RELATED"/>
    <property type="match status" value="1"/>
</dbReference>
<comment type="similarity">
    <text evidence="7">Belongs to the binding-protein-dependent transport system permease family.</text>
</comment>
<dbReference type="GO" id="GO:0005886">
    <property type="term" value="C:plasma membrane"/>
    <property type="evidence" value="ECO:0007669"/>
    <property type="project" value="UniProtKB-SubCell"/>
</dbReference>
<dbReference type="OrthoDB" id="8906042at2"/>
<evidence type="ECO:0000256" key="5">
    <source>
        <dbReference type="ARBA" id="ARBA00022989"/>
    </source>
</evidence>
<keyword evidence="3" id="KW-1003">Cell membrane</keyword>
<keyword evidence="5 7" id="KW-1133">Transmembrane helix</keyword>
<accession>A0A3A5HCA7</accession>
<feature type="transmembrane region" description="Helical" evidence="7">
    <location>
        <begin position="91"/>
        <end position="113"/>
    </location>
</feature>
<gene>
    <name evidence="10" type="ORF">D4739_05255</name>
</gene>
<evidence type="ECO:0000256" key="6">
    <source>
        <dbReference type="ARBA" id="ARBA00023136"/>
    </source>
</evidence>
<feature type="domain" description="ABC transmembrane type-1" evidence="9">
    <location>
        <begin position="87"/>
        <end position="274"/>
    </location>
</feature>
<evidence type="ECO:0000256" key="3">
    <source>
        <dbReference type="ARBA" id="ARBA00022475"/>
    </source>
</evidence>
<dbReference type="GO" id="GO:0071916">
    <property type="term" value="F:dipeptide transmembrane transporter activity"/>
    <property type="evidence" value="ECO:0007669"/>
    <property type="project" value="TreeGrafter"/>
</dbReference>
<dbReference type="Pfam" id="PF00528">
    <property type="entry name" value="BPD_transp_1"/>
    <property type="match status" value="1"/>
</dbReference>